<feature type="compositionally biased region" description="Low complexity" evidence="1">
    <location>
        <begin position="1350"/>
        <end position="1360"/>
    </location>
</feature>
<dbReference type="Gene3D" id="2.130.10.10">
    <property type="entry name" value="YVTN repeat-like/Quinoprotein amine dehydrogenase"/>
    <property type="match status" value="2"/>
</dbReference>
<dbReference type="PANTHER" id="PTHR36220:SF1">
    <property type="entry name" value="GAMMA TUBULIN COMPLEX COMPONENT C-TERMINAL DOMAIN-CONTAINING PROTEIN"/>
    <property type="match status" value="1"/>
</dbReference>
<evidence type="ECO:0000256" key="1">
    <source>
        <dbReference type="SAM" id="MobiDB-lite"/>
    </source>
</evidence>
<feature type="region of interest" description="Disordered" evidence="1">
    <location>
        <begin position="1335"/>
        <end position="1370"/>
    </location>
</feature>
<feature type="non-terminal residue" evidence="2">
    <location>
        <position position="1"/>
    </location>
</feature>
<dbReference type="Proteomes" id="UP001530293">
    <property type="component" value="Unassembled WGS sequence"/>
</dbReference>
<dbReference type="InterPro" id="IPR015943">
    <property type="entry name" value="WD40/YVTN_repeat-like_dom_sf"/>
</dbReference>
<sequence>VYTKNAAGAECLQLGQAIPVTISPPPASDSNDGTTLMSLSSDGHVLAVANPLNTTGVQVYEEKYNAAAQLEYVPRGDAIAIANSTSVSLSDDGRVLAIGVPFRDLGNGQFEDNGSTLVYEWPYQTISDVPTPTPTPNPTETLIDDSTLIPTLPVPIPPTTPSPTIEIITSPPSIPTSEPSENMNDTPASRWIQRGDAILGTSDFDKFGASSSLSADGLVLAVGAPYSNGGGVGEDSGSVQVYEYVDGNSYQPRGPAINGTALGDTFGWAVSLSNDGEILAVGAPKLNGFGYVKIYKYDGEKYNEVIHISESIIYVGELFGFSVSLSGDGKSLAVGRPLADFGGSVTTYSIDAETGNSTDTESFSGDNVFNSELGYSVSVSDDGNVLAAVDRYFSQVQVYQVSQYQRVCTMIGEIVAVSGDSTRVAVRNQTSATVSVFHIDAAREECLQLGQAIPVSSFSPLSSDSYASADILLSLSNDGHVLAVANPLNTTGVQVYEEKYNAARQLEYVLRGDAITIANLSAISLSDDGSVLAIGVSLRDLGNGQFDDSGSVLVYEWPTQSMSPTSDPTPTLINDTSSSSWVQRGDSTLVGISDFEDFGASACLSGNGLVLAVGAIYANDEVAGLDSGSVQVYDFVDGISYKPRGPVIHGAASGDTFGWAVSLSNNGDILAVGAPMDGYVKIYKYDGEKYNEVINLSEGGLFGYSISLSSDGNMLAIGSPEVNYRGNVRVYTIDASAGTAPMVGIVYGNSNFTTSELGYSVSVSDDGNVLAAGDSLLSEVQVHLFDGSSYQLVCTIPGEAVSLSGDGTRFAVQNHTSAIVSVFHIDAARLECVQIGQSIPKTTSPLSLPGGYDPTESLISLSNDGHVLAVANPLNTTGVQVYEEKYNAAAQLEYVPRGGAITIVNSTVVSLSDDGSVLVIGVPFLDLENGQFEDNGSILVYEWLSQTIGQSPASAPTLIPIDSLSETSEPSWLQRSDAKLVGTLDFDKFGAASCLSANGLVLAVGAPYSNGGGAGLDSGSVQVYEYVDGNSYQPRGPIMNGTAYGDTFGWAVSLSNDGALLAVGAPNSTGVGYVKVYKYDGEKYNEVINISERAYVGELFGYSISLSGDGKTLAVGAPEGGYAVLFIIDVESGTYYAYPEMSAQYFYGYELGHSVSVSDDGKVLAAGDSLLYKPDADYESSYQLVCTMIGEAATLSGDGTRFAVRNQTSAIVSVYSINAARAECLQVGQSIPLTTTPPPSSDSYDPTMLMSLSFDGHVLAVANPLNKKGVQVYEEKYNSTGQLEYAARGDAVPIADSASVSLSDDGRVLAIGIPFRDLGNGQYEDNGSMLVYEWPLQSRGGSTPPPSPDSNPTSIDDSTTAQAPPSQSIPLQPSVSLSNMILVQCFVLFFVTDSSSP</sequence>
<feature type="compositionally biased region" description="Low complexity" evidence="1">
    <location>
        <begin position="162"/>
        <end position="180"/>
    </location>
</feature>
<dbReference type="InterPro" id="IPR013519">
    <property type="entry name" value="Int_alpha_beta-p"/>
</dbReference>
<evidence type="ECO:0000313" key="3">
    <source>
        <dbReference type="Proteomes" id="UP001530293"/>
    </source>
</evidence>
<evidence type="ECO:0000313" key="2">
    <source>
        <dbReference type="EMBL" id="KAL3757485.1"/>
    </source>
</evidence>
<feature type="region of interest" description="Disordered" evidence="1">
    <location>
        <begin position="160"/>
        <end position="186"/>
    </location>
</feature>
<dbReference type="SUPFAM" id="SSF50965">
    <property type="entry name" value="Galactose oxidase, central domain"/>
    <property type="match status" value="1"/>
</dbReference>
<dbReference type="InterPro" id="IPR011044">
    <property type="entry name" value="Quino_amine_DH_bsu"/>
</dbReference>
<dbReference type="Gene3D" id="2.130.10.130">
    <property type="entry name" value="Integrin alpha, N-terminal"/>
    <property type="match status" value="2"/>
</dbReference>
<keyword evidence="3" id="KW-1185">Reference proteome</keyword>
<comment type="caution">
    <text evidence="2">The sequence shown here is derived from an EMBL/GenBank/DDBJ whole genome shotgun (WGS) entry which is preliminary data.</text>
</comment>
<reference evidence="2 3" key="1">
    <citation type="submission" date="2024-10" db="EMBL/GenBank/DDBJ databases">
        <title>Updated reference genomes for cyclostephanoid diatoms.</title>
        <authorList>
            <person name="Roberts W.R."/>
            <person name="Alverson A.J."/>
        </authorList>
    </citation>
    <scope>NUCLEOTIDE SEQUENCE [LARGE SCALE GENOMIC DNA]</scope>
    <source>
        <strain evidence="2 3">AJA232-27</strain>
    </source>
</reference>
<dbReference type="InterPro" id="IPR011043">
    <property type="entry name" value="Gal_Oxase/kelch_b-propeller"/>
</dbReference>
<dbReference type="SUPFAM" id="SSF82171">
    <property type="entry name" value="DPP6 N-terminal domain-like"/>
    <property type="match status" value="1"/>
</dbReference>
<dbReference type="PANTHER" id="PTHR36220">
    <property type="entry name" value="UNNAMED PRODUCT"/>
    <property type="match status" value="1"/>
</dbReference>
<dbReference type="InterPro" id="IPR028994">
    <property type="entry name" value="Integrin_alpha_N"/>
</dbReference>
<accession>A0ABD3MAA9</accession>
<dbReference type="SUPFAM" id="SSF101908">
    <property type="entry name" value="Putative isomerase YbhE"/>
    <property type="match status" value="1"/>
</dbReference>
<name>A0ABD3MAA9_9STRA</name>
<gene>
    <name evidence="2" type="ORF">ACHAWU_000882</name>
</gene>
<dbReference type="EMBL" id="JALLBG020000264">
    <property type="protein sequence ID" value="KAL3757485.1"/>
    <property type="molecule type" value="Genomic_DNA"/>
</dbReference>
<protein>
    <submittedName>
        <fullName evidence="2">Uncharacterized protein</fullName>
    </submittedName>
</protein>
<feature type="compositionally biased region" description="Polar residues" evidence="1">
    <location>
        <begin position="1361"/>
        <end position="1370"/>
    </location>
</feature>
<proteinExistence type="predicted"/>
<organism evidence="2 3">
    <name type="scientific">Discostella pseudostelligera</name>
    <dbReference type="NCBI Taxonomy" id="259834"/>
    <lineage>
        <taxon>Eukaryota</taxon>
        <taxon>Sar</taxon>
        <taxon>Stramenopiles</taxon>
        <taxon>Ochrophyta</taxon>
        <taxon>Bacillariophyta</taxon>
        <taxon>Coscinodiscophyceae</taxon>
        <taxon>Thalassiosirophycidae</taxon>
        <taxon>Stephanodiscales</taxon>
        <taxon>Stephanodiscaceae</taxon>
        <taxon>Discostella</taxon>
    </lineage>
</organism>
<dbReference type="SUPFAM" id="SSF50969">
    <property type="entry name" value="YVTN repeat-like/Quinoprotein amine dehydrogenase"/>
    <property type="match status" value="1"/>
</dbReference>
<dbReference type="SMART" id="SM00191">
    <property type="entry name" value="Int_alpha"/>
    <property type="match status" value="6"/>
</dbReference>